<dbReference type="Pfam" id="PF00534">
    <property type="entry name" value="Glycos_transf_1"/>
    <property type="match status" value="1"/>
</dbReference>
<dbReference type="EMBL" id="UINC01078861">
    <property type="protein sequence ID" value="SVC20343.1"/>
    <property type="molecule type" value="Genomic_DNA"/>
</dbReference>
<protein>
    <recommendedName>
        <fullName evidence="4">Glycosyltransferase subfamily 4-like N-terminal domain-containing protein</fullName>
    </recommendedName>
</protein>
<reference evidence="3" key="1">
    <citation type="submission" date="2018-05" db="EMBL/GenBank/DDBJ databases">
        <authorList>
            <person name="Lanie J.A."/>
            <person name="Ng W.-L."/>
            <person name="Kazmierczak K.M."/>
            <person name="Andrzejewski T.M."/>
            <person name="Davidsen T.M."/>
            <person name="Wayne K.J."/>
            <person name="Tettelin H."/>
            <person name="Glass J.I."/>
            <person name="Rusch D."/>
            <person name="Podicherti R."/>
            <person name="Tsui H.-C.T."/>
            <person name="Winkler M.E."/>
        </authorList>
    </citation>
    <scope>NUCLEOTIDE SEQUENCE</scope>
</reference>
<dbReference type="PANTHER" id="PTHR45947">
    <property type="entry name" value="SULFOQUINOVOSYL TRANSFERASE SQD2"/>
    <property type="match status" value="1"/>
</dbReference>
<feature type="domain" description="Glycosyl transferase family 1" evidence="1">
    <location>
        <begin position="180"/>
        <end position="279"/>
    </location>
</feature>
<dbReference type="PANTHER" id="PTHR45947:SF3">
    <property type="entry name" value="SULFOQUINOVOSYL TRANSFERASE SQD2"/>
    <property type="match status" value="1"/>
</dbReference>
<dbReference type="InterPro" id="IPR001296">
    <property type="entry name" value="Glyco_trans_1"/>
</dbReference>
<gene>
    <name evidence="3" type="ORF">METZ01_LOCUS273197</name>
</gene>
<sequence length="279" mass="30572">MNVGGPAWQVSVLTRGLDRERFQSRLIAGDVSEGEADFIELRDPDLPVVKVPVLGRSVRFGDDLRAFIAIRHALREYRPMIVHTHTAKAGLLGRIAAATCRIPVRVHTFHGHVLHGYFNRWVTRVIRVVEGLLARHTTALVAIGERVRDELIEAGIGRLGQYVVIPPGVALEALPDRLSARSVLGLPLNQPVILFAGRLTAIKRPDRLIEAMALVLEQQSDAVLAIAGEGDLLEETQRLAEPLGPSIRFLGWQKDMAGLYAAADCMVLTSDNEGMPVTL</sequence>
<feature type="non-terminal residue" evidence="3">
    <location>
        <position position="279"/>
    </location>
</feature>
<dbReference type="AlphaFoldDB" id="A0A382KA13"/>
<dbReference type="GO" id="GO:0016757">
    <property type="term" value="F:glycosyltransferase activity"/>
    <property type="evidence" value="ECO:0007669"/>
    <property type="project" value="InterPro"/>
</dbReference>
<dbReference type="Gene3D" id="3.40.50.2000">
    <property type="entry name" value="Glycogen Phosphorylase B"/>
    <property type="match status" value="2"/>
</dbReference>
<evidence type="ECO:0000313" key="3">
    <source>
        <dbReference type="EMBL" id="SVC20343.1"/>
    </source>
</evidence>
<dbReference type="InterPro" id="IPR050194">
    <property type="entry name" value="Glycosyltransferase_grp1"/>
</dbReference>
<evidence type="ECO:0000259" key="1">
    <source>
        <dbReference type="Pfam" id="PF00534"/>
    </source>
</evidence>
<feature type="domain" description="Glycosyltransferase subfamily 4-like N-terminal" evidence="2">
    <location>
        <begin position="4"/>
        <end position="168"/>
    </location>
</feature>
<dbReference type="InterPro" id="IPR028098">
    <property type="entry name" value="Glyco_trans_4-like_N"/>
</dbReference>
<name>A0A382KA13_9ZZZZ</name>
<accession>A0A382KA13</accession>
<dbReference type="Pfam" id="PF13579">
    <property type="entry name" value="Glyco_trans_4_4"/>
    <property type="match status" value="1"/>
</dbReference>
<evidence type="ECO:0000259" key="2">
    <source>
        <dbReference type="Pfam" id="PF13579"/>
    </source>
</evidence>
<proteinExistence type="predicted"/>
<dbReference type="SUPFAM" id="SSF53756">
    <property type="entry name" value="UDP-Glycosyltransferase/glycogen phosphorylase"/>
    <property type="match status" value="1"/>
</dbReference>
<evidence type="ECO:0008006" key="4">
    <source>
        <dbReference type="Google" id="ProtNLM"/>
    </source>
</evidence>
<organism evidence="3">
    <name type="scientific">marine metagenome</name>
    <dbReference type="NCBI Taxonomy" id="408172"/>
    <lineage>
        <taxon>unclassified sequences</taxon>
        <taxon>metagenomes</taxon>
        <taxon>ecological metagenomes</taxon>
    </lineage>
</organism>